<dbReference type="InterPro" id="IPR000782">
    <property type="entry name" value="FAS1_domain"/>
</dbReference>
<dbReference type="PROSITE" id="PS50213">
    <property type="entry name" value="FAS1"/>
    <property type="match status" value="3"/>
</dbReference>
<feature type="chain" id="PRO_5035295847" description="FAS1 domain-containing protein" evidence="1">
    <location>
        <begin position="23"/>
        <end position="510"/>
    </location>
</feature>
<dbReference type="PANTHER" id="PTHR10900:SF77">
    <property type="entry name" value="FI19380P1"/>
    <property type="match status" value="1"/>
</dbReference>
<feature type="domain" description="FAS1" evidence="2">
    <location>
        <begin position="172"/>
        <end position="319"/>
    </location>
</feature>
<keyword evidence="1" id="KW-0732">Signal</keyword>
<protein>
    <recommendedName>
        <fullName evidence="2">FAS1 domain-containing protein</fullName>
    </recommendedName>
</protein>
<dbReference type="SUPFAM" id="SSF82153">
    <property type="entry name" value="FAS1 domain"/>
    <property type="match status" value="3"/>
</dbReference>
<organism evidence="3 4">
    <name type="scientific">Volvox reticuliferus</name>
    <dbReference type="NCBI Taxonomy" id="1737510"/>
    <lineage>
        <taxon>Eukaryota</taxon>
        <taxon>Viridiplantae</taxon>
        <taxon>Chlorophyta</taxon>
        <taxon>core chlorophytes</taxon>
        <taxon>Chlorophyceae</taxon>
        <taxon>CS clade</taxon>
        <taxon>Chlamydomonadales</taxon>
        <taxon>Volvocaceae</taxon>
        <taxon>Volvox</taxon>
    </lineage>
</organism>
<sequence>MDRLSPFFILTGLFTFSITASAETIYKTAFATPNLSLFAAALHYANTSATFNDSSLRITVFAPSDQAFLKMFTRLGVSQTVLMETAPELAAILMYYHVVRPSAQLSELIAAGAKDWPLAFPFGGPLTLSVIPSSAGVVTVSSLGSDAKVTTANIAADGSVIHVIDNVLLPFYPSVAAVLERNSDLTTLYDAINATVPELLNQLDPLAEVTLFAPTDTAIQAALSGSNVLLGQLRSSPAGVAFLLKYHIALKPVILSAADVTEDRNMTTLAGLKLTLERTGQTTRVRFPTGAANIIDSYQVGLNANGSQRAAVHIIDQLLIPPAMASVAEALNVQSADANTFVAVLNISSTYSNLMSSSNFNGTILVPTDGAFTKFILANGLTLITLFSKPDFVKPTLDLHIIPNKRLSLTTLTDGTQITTNSGPNTLTARKDANGTVSFVSTNNTATGLYEYFAGEWGNGTTLIFIDTVLIPGPVKLSGAASFIGPSPLAMLCCSILATVALHHMLSRGQ</sequence>
<gene>
    <name evidence="3" type="ORF">Vretimale_14459</name>
</gene>
<dbReference type="Pfam" id="PF02469">
    <property type="entry name" value="Fasciclin"/>
    <property type="match status" value="3"/>
</dbReference>
<evidence type="ECO:0000256" key="1">
    <source>
        <dbReference type="SAM" id="SignalP"/>
    </source>
</evidence>
<feature type="signal peptide" evidence="1">
    <location>
        <begin position="1"/>
        <end position="22"/>
    </location>
</feature>
<comment type="caution">
    <text evidence="3">The sequence shown here is derived from an EMBL/GenBank/DDBJ whole genome shotgun (WGS) entry which is preliminary data.</text>
</comment>
<dbReference type="SMART" id="SM00554">
    <property type="entry name" value="FAS1"/>
    <property type="match status" value="3"/>
</dbReference>
<accession>A0A8J4GNP2</accession>
<dbReference type="InterPro" id="IPR050904">
    <property type="entry name" value="Adhesion/Biosynth-related"/>
</dbReference>
<evidence type="ECO:0000313" key="3">
    <source>
        <dbReference type="EMBL" id="GIM10848.1"/>
    </source>
</evidence>
<dbReference type="Gene3D" id="2.30.180.10">
    <property type="entry name" value="FAS1 domain"/>
    <property type="match status" value="3"/>
</dbReference>
<dbReference type="AlphaFoldDB" id="A0A8J4GNP2"/>
<dbReference type="EMBL" id="BNCQ01000036">
    <property type="protein sequence ID" value="GIM10848.1"/>
    <property type="molecule type" value="Genomic_DNA"/>
</dbReference>
<reference evidence="3" key="1">
    <citation type="journal article" date="2021" name="Proc. Natl. Acad. Sci. U.S.A.">
        <title>Three genomes in the algal genus Volvox reveal the fate of a haploid sex-determining region after a transition to homothallism.</title>
        <authorList>
            <person name="Yamamoto K."/>
            <person name="Hamaji T."/>
            <person name="Kawai-Toyooka H."/>
            <person name="Matsuzaki R."/>
            <person name="Takahashi F."/>
            <person name="Nishimura Y."/>
            <person name="Kawachi M."/>
            <person name="Noguchi H."/>
            <person name="Minakuchi Y."/>
            <person name="Umen J.G."/>
            <person name="Toyoda A."/>
            <person name="Nozaki H."/>
        </authorList>
    </citation>
    <scope>NUCLEOTIDE SEQUENCE</scope>
    <source>
        <strain evidence="3">NIES-3785</strain>
    </source>
</reference>
<feature type="domain" description="FAS1" evidence="2">
    <location>
        <begin position="325"/>
        <end position="470"/>
    </location>
</feature>
<evidence type="ECO:0000259" key="2">
    <source>
        <dbReference type="PROSITE" id="PS50213"/>
    </source>
</evidence>
<proteinExistence type="predicted"/>
<dbReference type="PANTHER" id="PTHR10900">
    <property type="entry name" value="PERIOSTIN-RELATED"/>
    <property type="match status" value="1"/>
</dbReference>
<evidence type="ECO:0000313" key="4">
    <source>
        <dbReference type="Proteomes" id="UP000722791"/>
    </source>
</evidence>
<dbReference type="GO" id="GO:0005615">
    <property type="term" value="C:extracellular space"/>
    <property type="evidence" value="ECO:0007669"/>
    <property type="project" value="TreeGrafter"/>
</dbReference>
<dbReference type="Proteomes" id="UP000722791">
    <property type="component" value="Unassembled WGS sequence"/>
</dbReference>
<feature type="domain" description="FAS1" evidence="2">
    <location>
        <begin position="22"/>
        <end position="168"/>
    </location>
</feature>
<name>A0A8J4GNP2_9CHLO</name>
<dbReference type="InterPro" id="IPR036378">
    <property type="entry name" value="FAS1_dom_sf"/>
</dbReference>